<feature type="compositionally biased region" description="Pro residues" evidence="1">
    <location>
        <begin position="112"/>
        <end position="131"/>
    </location>
</feature>
<feature type="region of interest" description="Disordered" evidence="1">
    <location>
        <begin position="507"/>
        <end position="804"/>
    </location>
</feature>
<feature type="compositionally biased region" description="Polar residues" evidence="1">
    <location>
        <begin position="461"/>
        <end position="473"/>
    </location>
</feature>
<feature type="compositionally biased region" description="Basic and acidic residues" evidence="1">
    <location>
        <begin position="612"/>
        <end position="621"/>
    </location>
</feature>
<feature type="compositionally biased region" description="Polar residues" evidence="1">
    <location>
        <begin position="743"/>
        <end position="759"/>
    </location>
</feature>
<feature type="compositionally biased region" description="Low complexity" evidence="1">
    <location>
        <begin position="89"/>
        <end position="111"/>
    </location>
</feature>
<feature type="compositionally biased region" description="Low complexity" evidence="1">
    <location>
        <begin position="336"/>
        <end position="354"/>
    </location>
</feature>
<feature type="compositionally biased region" description="Basic and acidic residues" evidence="1">
    <location>
        <begin position="638"/>
        <end position="647"/>
    </location>
</feature>
<evidence type="ECO:0000313" key="3">
    <source>
        <dbReference type="Proteomes" id="UP000230002"/>
    </source>
</evidence>
<sequence length="1139" mass="121291">MNKNPFATAAYTPQQPPLPPGPPPPQPAQPDYSAYWAAAAAAQQATAAGAYGAQWSASQPAQQTAAATAARPADQAQLYANYGYGANWQQQQQRQQQAQQPQQQHQHQQHFQPPPPVVQPPPPPPPQPQPQYNPYQPQAGAYQQPYVPQQAAQAVPQAAPVPFQQAPPQPYQQQPQQYFPQQQQQHRPNRQHSQHHGSPQQFPPAKRQRFDGPNQHRGPPPPPPQFQPPPPPPPMQQPGGYGQNPTQGQYGRGGGPQQGGRGGYNAGRGGNMQGRGRGGGSMGMTRGTNRGRGGSYNNMGNRGGGNQGGGSGSFRGQGSNRGGYGNKDNRRGGSFSNQGYSHGQQYQQHNQQTYHSHHQNQSHSSFRGRGQGFSSRGGRHGDSASTGSRDNVSTTSGNFSSGKRDENKRTLTDFKIVGLKIPDLSWVWGTIPDAVDPSAVKDEVQPTASVPSDAPPAVQPSDGTTPATAEGTSTGADAAIAVIPATSAPAPDASAVKAEIEALLPPPPSRVRMYFHTPVSPDDAHPISQSSYASSLPNARKGKRKKLEDDDGDYEEGRGAPPPPPHASGGDYDGAGRDSVAPSVAETTSEGDWLMAAIGEEEGDGEGQENLHVSEVEHFLDSGDAGDGEYGNEYMQGDGHDGDHAMGDEDAQGSEVGPDDEHYTGYVANGTHDATEHPLVNGASHANALSGSQEHQEGGAVLAAPSQTNSNEHPQDPVSSVPPLQAPNGSVPPDASFAATLADASSQSAGMNAEVSQSGPPVPRPAPLQATDSMTTVADTDQEQVQASPYASTVIDGGDGLEHHDYDATQPASQYDDSAYGAENGAPVGTPSTANNLLGEKIPSANRLSVSYAGATRRLVIDAEVVPKLKVFRAEGRVEVTVSLMADERGGFRGIAMEGCSEESTYISLELSEQLESDPTVPPLWKATIPSEVQLVLYLDKEKPLSEPRWVKTGDVQEWLRSMFGRMFWVAGDAADGWERRVEVVDPDPAPTIWTLLESWASNSNVGQPTERQRFLRTHMAETDNILEILLRLVRGERSTFTQNAPIPPPSVSGPLLSALSPDSAHAAQQTHVSLAVLAIFRLTVEYAKKAAGDKGKGEAEERVGEIIRSLPSHLIYKSLDGIFKEWRVEKKGGRAPPT</sequence>
<keyword evidence="3" id="KW-1185">Reference proteome</keyword>
<feature type="compositionally biased region" description="Pro residues" evidence="1">
    <location>
        <begin position="14"/>
        <end position="28"/>
    </location>
</feature>
<dbReference type="EMBL" id="AYKW01000001">
    <property type="protein sequence ID" value="PIL36716.1"/>
    <property type="molecule type" value="Genomic_DNA"/>
</dbReference>
<feature type="compositionally biased region" description="Polar residues" evidence="1">
    <location>
        <begin position="383"/>
        <end position="401"/>
    </location>
</feature>
<feature type="compositionally biased region" description="Gly residues" evidence="1">
    <location>
        <begin position="301"/>
        <end position="325"/>
    </location>
</feature>
<evidence type="ECO:0000313" key="2">
    <source>
        <dbReference type="EMBL" id="PIL36716.1"/>
    </source>
</evidence>
<feature type="region of interest" description="Disordered" evidence="1">
    <location>
        <begin position="46"/>
        <end position="72"/>
    </location>
</feature>
<proteinExistence type="predicted"/>
<feature type="region of interest" description="Disordered" evidence="1">
    <location>
        <begin position="1"/>
        <end position="32"/>
    </location>
</feature>
<organism evidence="2 3">
    <name type="scientific">Ganoderma sinense ZZ0214-1</name>
    <dbReference type="NCBI Taxonomy" id="1077348"/>
    <lineage>
        <taxon>Eukaryota</taxon>
        <taxon>Fungi</taxon>
        <taxon>Dikarya</taxon>
        <taxon>Basidiomycota</taxon>
        <taxon>Agaricomycotina</taxon>
        <taxon>Agaricomycetes</taxon>
        <taxon>Polyporales</taxon>
        <taxon>Polyporaceae</taxon>
        <taxon>Ganoderma</taxon>
    </lineage>
</organism>
<feature type="compositionally biased region" description="Polar residues" evidence="1">
    <location>
        <begin position="527"/>
        <end position="537"/>
    </location>
</feature>
<dbReference type="AlphaFoldDB" id="A0A2G8SSG9"/>
<gene>
    <name evidence="2" type="ORF">GSI_00405</name>
</gene>
<dbReference type="STRING" id="1077348.A0A2G8SSG9"/>
<feature type="region of interest" description="Disordered" evidence="1">
    <location>
        <begin position="88"/>
        <end position="414"/>
    </location>
</feature>
<feature type="compositionally biased region" description="Low complexity" evidence="1">
    <location>
        <begin position="132"/>
        <end position="164"/>
    </location>
</feature>
<comment type="caution">
    <text evidence="2">The sequence shown here is derived from an EMBL/GenBank/DDBJ whole genome shotgun (WGS) entry which is preliminary data.</text>
</comment>
<accession>A0A2G8SSG9</accession>
<feature type="compositionally biased region" description="Gly residues" evidence="1">
    <location>
        <begin position="250"/>
        <end position="282"/>
    </location>
</feature>
<feature type="compositionally biased region" description="Basic and acidic residues" evidence="1">
    <location>
        <begin position="402"/>
        <end position="412"/>
    </location>
</feature>
<dbReference type="OrthoDB" id="431557at2759"/>
<feature type="compositionally biased region" description="Pro residues" evidence="1">
    <location>
        <begin position="218"/>
        <end position="236"/>
    </location>
</feature>
<dbReference type="Proteomes" id="UP000230002">
    <property type="component" value="Unassembled WGS sequence"/>
</dbReference>
<feature type="compositionally biased region" description="Low complexity" evidence="1">
    <location>
        <begin position="171"/>
        <end position="186"/>
    </location>
</feature>
<feature type="compositionally biased region" description="Polar residues" evidence="1">
    <location>
        <begin position="770"/>
        <end position="791"/>
    </location>
</feature>
<evidence type="ECO:0000256" key="1">
    <source>
        <dbReference type="SAM" id="MobiDB-lite"/>
    </source>
</evidence>
<feature type="compositionally biased region" description="Low complexity" evidence="1">
    <location>
        <begin position="361"/>
        <end position="376"/>
    </location>
</feature>
<name>A0A2G8SSG9_9APHY</name>
<feature type="region of interest" description="Disordered" evidence="1">
    <location>
        <begin position="438"/>
        <end position="473"/>
    </location>
</feature>
<protein>
    <submittedName>
        <fullName evidence="2">Uncharacterized protein</fullName>
    </submittedName>
</protein>
<reference evidence="2 3" key="1">
    <citation type="journal article" date="2015" name="Sci. Rep.">
        <title>Chromosome-level genome map provides insights into diverse defense mechanisms in the medicinal fungus Ganoderma sinense.</title>
        <authorList>
            <person name="Zhu Y."/>
            <person name="Xu J."/>
            <person name="Sun C."/>
            <person name="Zhou S."/>
            <person name="Xu H."/>
            <person name="Nelson D.R."/>
            <person name="Qian J."/>
            <person name="Song J."/>
            <person name="Luo H."/>
            <person name="Xiang L."/>
            <person name="Li Y."/>
            <person name="Xu Z."/>
            <person name="Ji A."/>
            <person name="Wang L."/>
            <person name="Lu S."/>
            <person name="Hayward A."/>
            <person name="Sun W."/>
            <person name="Li X."/>
            <person name="Schwartz D.C."/>
            <person name="Wang Y."/>
            <person name="Chen S."/>
        </authorList>
    </citation>
    <scope>NUCLEOTIDE SEQUENCE [LARGE SCALE GENOMIC DNA]</scope>
    <source>
        <strain evidence="2 3">ZZ0214-1</strain>
    </source>
</reference>